<dbReference type="EMBL" id="FNGW01000001">
    <property type="protein sequence ID" value="SDL27275.1"/>
    <property type="molecule type" value="Genomic_DNA"/>
</dbReference>
<gene>
    <name evidence="2" type="ORF">SAMN04515677_101336</name>
</gene>
<dbReference type="Proteomes" id="UP000199068">
    <property type="component" value="Unassembled WGS sequence"/>
</dbReference>
<dbReference type="AlphaFoldDB" id="A0A1G9IQE3"/>
<reference evidence="2 3" key="1">
    <citation type="submission" date="2016-10" db="EMBL/GenBank/DDBJ databases">
        <authorList>
            <person name="de Groot N.N."/>
        </authorList>
    </citation>
    <scope>NUCLEOTIDE SEQUENCE [LARGE SCALE GENOMIC DNA]</scope>
    <source>
        <strain evidence="2 3">DSM 797</strain>
    </source>
</reference>
<dbReference type="InterPro" id="IPR025059">
    <property type="entry name" value="DUF3997"/>
</dbReference>
<dbReference type="PROSITE" id="PS51257">
    <property type="entry name" value="PROKAR_LIPOPROTEIN"/>
    <property type="match status" value="1"/>
</dbReference>
<evidence type="ECO:0000313" key="3">
    <source>
        <dbReference type="Proteomes" id="UP000199068"/>
    </source>
</evidence>
<feature type="chain" id="PRO_5011569346" description="DUF3997 domain-containing protein" evidence="1">
    <location>
        <begin position="24"/>
        <end position="134"/>
    </location>
</feature>
<sequence length="134" mass="15481">MKKIRLILSITLLMIGMVGCAGAEDYEIELINGFKVIRTSAERVHIGSPEYSYDKVLIPLLTYEEEGEYVTKVGHDNDRYIIAKTNLDNYYLLDTKVPIVRGPFTEEKFREAKKNEKISDSVTLKDLDEYEKIR</sequence>
<accession>A0A1G9IQE3</accession>
<name>A0A1G9IQE3_9FIRM</name>
<dbReference type="Pfam" id="PF13162">
    <property type="entry name" value="DUF3997"/>
    <property type="match status" value="1"/>
</dbReference>
<dbReference type="RefSeq" id="WP_092722221.1">
    <property type="nucleotide sequence ID" value="NZ_FNGW01000001.1"/>
</dbReference>
<evidence type="ECO:0008006" key="4">
    <source>
        <dbReference type="Google" id="ProtNLM"/>
    </source>
</evidence>
<feature type="signal peptide" evidence="1">
    <location>
        <begin position="1"/>
        <end position="23"/>
    </location>
</feature>
<evidence type="ECO:0000256" key="1">
    <source>
        <dbReference type="SAM" id="SignalP"/>
    </source>
</evidence>
<keyword evidence="1" id="KW-0732">Signal</keyword>
<evidence type="ECO:0000313" key="2">
    <source>
        <dbReference type="EMBL" id="SDL27275.1"/>
    </source>
</evidence>
<dbReference type="STRING" id="1121325.SAMN04515677_101336"/>
<organism evidence="2 3">
    <name type="scientific">Romboutsia lituseburensis DSM 797</name>
    <dbReference type="NCBI Taxonomy" id="1121325"/>
    <lineage>
        <taxon>Bacteria</taxon>
        <taxon>Bacillati</taxon>
        <taxon>Bacillota</taxon>
        <taxon>Clostridia</taxon>
        <taxon>Peptostreptococcales</taxon>
        <taxon>Peptostreptococcaceae</taxon>
        <taxon>Romboutsia</taxon>
    </lineage>
</organism>
<keyword evidence="3" id="KW-1185">Reference proteome</keyword>
<proteinExistence type="predicted"/>
<protein>
    <recommendedName>
        <fullName evidence="4">DUF3997 domain-containing protein</fullName>
    </recommendedName>
</protein>